<accession>A0ABP6R6W1</accession>
<keyword evidence="2" id="KW-0540">Nuclease</keyword>
<evidence type="ECO:0000259" key="1">
    <source>
        <dbReference type="Pfam" id="PF13391"/>
    </source>
</evidence>
<dbReference type="Pfam" id="PF13391">
    <property type="entry name" value="HNH_2"/>
    <property type="match status" value="1"/>
</dbReference>
<dbReference type="InterPro" id="IPR003615">
    <property type="entry name" value="HNH_nuc"/>
</dbReference>
<dbReference type="EMBL" id="BAAAYG010000002">
    <property type="protein sequence ID" value="GAA3279424.1"/>
    <property type="molecule type" value="Genomic_DNA"/>
</dbReference>
<protein>
    <submittedName>
        <fullName evidence="2">HNH endonuclease</fullName>
    </submittedName>
</protein>
<sequence>MPTEEQLAWDARVRQTAFDWLNQMTGGQQTTITWQDILKFKEMNPWGVVLANRQRGIFKPKEMVGALSLKSSPPRNRNDRPFVYNDDYSEEGYLRYSEQASQDEDNANVRRAYEHRLPMVYLKGIAEGIYRATFPIYVIGYDSKQRQYLIDVSGANPDTGRVDFQFAAKSEVGKSYVSRTVEVREHQRDFRALVMTAYRTTCAVCALKHGELLDAAHVIGDREAGGIAAVKNGLALCKIHHSAFDSHVLGVDPDYTVHIREDILHEIDGPMLKYGLQSHHGQRLRVVPEKTPERPQRELLAHRFEQFKAAV</sequence>
<keyword evidence="2" id="KW-0378">Hydrolase</keyword>
<dbReference type="GO" id="GO:0004519">
    <property type="term" value="F:endonuclease activity"/>
    <property type="evidence" value="ECO:0007669"/>
    <property type="project" value="UniProtKB-KW"/>
</dbReference>
<dbReference type="RefSeq" id="WP_344717381.1">
    <property type="nucleotide sequence ID" value="NZ_BAAAYG010000002.1"/>
</dbReference>
<evidence type="ECO:0000313" key="2">
    <source>
        <dbReference type="EMBL" id="GAA3279424.1"/>
    </source>
</evidence>
<evidence type="ECO:0000313" key="3">
    <source>
        <dbReference type="Proteomes" id="UP001501736"/>
    </source>
</evidence>
<keyword evidence="2" id="KW-0255">Endonuclease</keyword>
<comment type="caution">
    <text evidence="2">The sequence shown here is derived from an EMBL/GenBank/DDBJ whole genome shotgun (WGS) entry which is preliminary data.</text>
</comment>
<reference evidence="3" key="1">
    <citation type="journal article" date="2019" name="Int. J. Syst. Evol. Microbiol.">
        <title>The Global Catalogue of Microorganisms (GCM) 10K type strain sequencing project: providing services to taxonomists for standard genome sequencing and annotation.</title>
        <authorList>
            <consortium name="The Broad Institute Genomics Platform"/>
            <consortium name="The Broad Institute Genome Sequencing Center for Infectious Disease"/>
            <person name="Wu L."/>
            <person name="Ma J."/>
        </authorList>
    </citation>
    <scope>NUCLEOTIDE SEQUENCE [LARGE SCALE GENOMIC DNA]</scope>
    <source>
        <strain evidence="3">JCM 11483</strain>
    </source>
</reference>
<keyword evidence="3" id="KW-1185">Reference proteome</keyword>
<name>A0ABP6R6W1_9MICC</name>
<feature type="domain" description="HNH nuclease" evidence="1">
    <location>
        <begin position="202"/>
        <end position="252"/>
    </location>
</feature>
<organism evidence="2 3">
    <name type="scientific">Nesterenkonia halobia</name>
    <dbReference type="NCBI Taxonomy" id="37922"/>
    <lineage>
        <taxon>Bacteria</taxon>
        <taxon>Bacillati</taxon>
        <taxon>Actinomycetota</taxon>
        <taxon>Actinomycetes</taxon>
        <taxon>Micrococcales</taxon>
        <taxon>Micrococcaceae</taxon>
        <taxon>Nesterenkonia</taxon>
    </lineage>
</organism>
<proteinExistence type="predicted"/>
<dbReference type="Proteomes" id="UP001501736">
    <property type="component" value="Unassembled WGS sequence"/>
</dbReference>
<gene>
    <name evidence="2" type="ORF">GCM10020260_02560</name>
</gene>